<evidence type="ECO:0000313" key="1">
    <source>
        <dbReference type="EMBL" id="KAA8566004.1"/>
    </source>
</evidence>
<reference evidence="1 2" key="1">
    <citation type="submission" date="2019-06" db="EMBL/GenBank/DDBJ databases">
        <title>Genome Sequence of the Brown Rot Fungal Pathogen Monilinia fructicola.</title>
        <authorList>
            <person name="De Miccolis Angelini R.M."/>
            <person name="Landi L."/>
            <person name="Abate D."/>
            <person name="Pollastro S."/>
            <person name="Romanazzi G."/>
            <person name="Faretra F."/>
        </authorList>
    </citation>
    <scope>NUCLEOTIDE SEQUENCE [LARGE SCALE GENOMIC DNA]</scope>
    <source>
        <strain evidence="1 2">Mfrc123</strain>
    </source>
</reference>
<dbReference type="Proteomes" id="UP000322873">
    <property type="component" value="Unassembled WGS sequence"/>
</dbReference>
<comment type="caution">
    <text evidence="1">The sequence shown here is derived from an EMBL/GenBank/DDBJ whole genome shotgun (WGS) entry which is preliminary data.</text>
</comment>
<accession>A0A5M9J986</accession>
<organism evidence="1 2">
    <name type="scientific">Monilinia fructicola</name>
    <name type="common">Brown rot fungus</name>
    <name type="synonym">Ciboria fructicola</name>
    <dbReference type="NCBI Taxonomy" id="38448"/>
    <lineage>
        <taxon>Eukaryota</taxon>
        <taxon>Fungi</taxon>
        <taxon>Dikarya</taxon>
        <taxon>Ascomycota</taxon>
        <taxon>Pezizomycotina</taxon>
        <taxon>Leotiomycetes</taxon>
        <taxon>Helotiales</taxon>
        <taxon>Sclerotiniaceae</taxon>
        <taxon>Monilinia</taxon>
    </lineage>
</organism>
<sequence length="135" mass="15667">MSNRFVYDRHFPAPSDRKLLLNVDCATSAFFPDGGLHDWVRAKFDSTVPSAAKLLRHLRGMKVTFVGDLRDPKKMRAVRGMDNQRAWQPEYLLRIKQPFETTLYLSGYTDNSYASLDVTPKILIMERTRRLHPPK</sequence>
<evidence type="ECO:0000313" key="2">
    <source>
        <dbReference type="Proteomes" id="UP000322873"/>
    </source>
</evidence>
<keyword evidence="2" id="KW-1185">Reference proteome</keyword>
<gene>
    <name evidence="1" type="ORF">EYC84_009805</name>
</gene>
<dbReference type="EMBL" id="VICG01000013">
    <property type="protein sequence ID" value="KAA8566004.1"/>
    <property type="molecule type" value="Genomic_DNA"/>
</dbReference>
<proteinExistence type="predicted"/>
<dbReference type="AlphaFoldDB" id="A0A5M9J986"/>
<protein>
    <submittedName>
        <fullName evidence="1">Uncharacterized protein</fullName>
    </submittedName>
</protein>
<name>A0A5M9J986_MONFR</name>